<dbReference type="AlphaFoldDB" id="K3WFQ4"/>
<accession>K3WFQ4</accession>
<reference evidence="3" key="1">
    <citation type="journal article" date="2010" name="Genome Biol.">
        <title>Genome sequence of the necrotrophic plant pathogen Pythium ultimum reveals original pathogenicity mechanisms and effector repertoire.</title>
        <authorList>
            <person name="Levesque C.A."/>
            <person name="Brouwer H."/>
            <person name="Cano L."/>
            <person name="Hamilton J.P."/>
            <person name="Holt C."/>
            <person name="Huitema E."/>
            <person name="Raffaele S."/>
            <person name="Robideau G.P."/>
            <person name="Thines M."/>
            <person name="Win J."/>
            <person name="Zerillo M.M."/>
            <person name="Beakes G.W."/>
            <person name="Boore J.L."/>
            <person name="Busam D."/>
            <person name="Dumas B."/>
            <person name="Ferriera S."/>
            <person name="Fuerstenberg S.I."/>
            <person name="Gachon C.M."/>
            <person name="Gaulin E."/>
            <person name="Govers F."/>
            <person name="Grenville-Briggs L."/>
            <person name="Horner N."/>
            <person name="Hostetler J."/>
            <person name="Jiang R.H."/>
            <person name="Johnson J."/>
            <person name="Krajaejun T."/>
            <person name="Lin H."/>
            <person name="Meijer H.J."/>
            <person name="Moore B."/>
            <person name="Morris P."/>
            <person name="Phuntmart V."/>
            <person name="Puiu D."/>
            <person name="Shetty J."/>
            <person name="Stajich J.E."/>
            <person name="Tripathy S."/>
            <person name="Wawra S."/>
            <person name="van West P."/>
            <person name="Whitty B.R."/>
            <person name="Coutinho P.M."/>
            <person name="Henrissat B."/>
            <person name="Martin F."/>
            <person name="Thomas P.D."/>
            <person name="Tyler B.M."/>
            <person name="De Vries R.P."/>
            <person name="Kamoun S."/>
            <person name="Yandell M."/>
            <person name="Tisserat N."/>
            <person name="Buell C.R."/>
        </authorList>
    </citation>
    <scope>NUCLEOTIDE SEQUENCE</scope>
    <source>
        <strain evidence="3">DAOM:BR144</strain>
    </source>
</reference>
<reference evidence="2" key="3">
    <citation type="submission" date="2015-02" db="UniProtKB">
        <authorList>
            <consortium name="EnsemblProtists"/>
        </authorList>
    </citation>
    <scope>IDENTIFICATION</scope>
    <source>
        <strain evidence="2">DAOM BR144</strain>
    </source>
</reference>
<dbReference type="InParanoid" id="K3WFQ4"/>
<organism evidence="2 3">
    <name type="scientific">Globisporangium ultimum (strain ATCC 200006 / CBS 805.95 / DAOM BR144)</name>
    <name type="common">Pythium ultimum</name>
    <dbReference type="NCBI Taxonomy" id="431595"/>
    <lineage>
        <taxon>Eukaryota</taxon>
        <taxon>Sar</taxon>
        <taxon>Stramenopiles</taxon>
        <taxon>Oomycota</taxon>
        <taxon>Peronosporomycetes</taxon>
        <taxon>Pythiales</taxon>
        <taxon>Pythiaceae</taxon>
        <taxon>Globisporangium</taxon>
    </lineage>
</organism>
<name>K3WFQ4_GLOUD</name>
<dbReference type="VEuPathDB" id="FungiDB:PYU1_G003785"/>
<evidence type="ECO:0000313" key="2">
    <source>
        <dbReference type="EnsemblProtists" id="PYU1_T003795"/>
    </source>
</evidence>
<dbReference type="EnsemblProtists" id="PYU1_T003795">
    <property type="protein sequence ID" value="PYU1_T003795"/>
    <property type="gene ID" value="PYU1_G003785"/>
</dbReference>
<dbReference type="HOGENOM" id="CLU_076770_1_0_1"/>
<dbReference type="OMA" id="MNWENVL"/>
<feature type="compositionally biased region" description="Polar residues" evidence="1">
    <location>
        <begin position="24"/>
        <end position="33"/>
    </location>
</feature>
<dbReference type="eggNOG" id="ENOG502SR8J">
    <property type="taxonomic scope" value="Eukaryota"/>
</dbReference>
<dbReference type="PANTHER" id="PTHR38899:SF1">
    <property type="entry name" value="PROTEIN KINASE"/>
    <property type="match status" value="1"/>
</dbReference>
<protein>
    <submittedName>
        <fullName evidence="2">Uncharacterized protein</fullName>
    </submittedName>
</protein>
<feature type="compositionally biased region" description="Low complexity" evidence="1">
    <location>
        <begin position="1"/>
        <end position="14"/>
    </location>
</feature>
<keyword evidence="3" id="KW-1185">Reference proteome</keyword>
<evidence type="ECO:0000313" key="3">
    <source>
        <dbReference type="Proteomes" id="UP000019132"/>
    </source>
</evidence>
<reference evidence="3" key="2">
    <citation type="submission" date="2010-04" db="EMBL/GenBank/DDBJ databases">
        <authorList>
            <person name="Buell R."/>
            <person name="Hamilton J."/>
            <person name="Hostetler J."/>
        </authorList>
    </citation>
    <scope>NUCLEOTIDE SEQUENCE [LARGE SCALE GENOMIC DNA]</scope>
    <source>
        <strain evidence="3">DAOM:BR144</strain>
    </source>
</reference>
<dbReference type="PANTHER" id="PTHR38899">
    <property type="entry name" value="DOMAIN OOKINETE PROTEIN, PUTATIVE-RELATED"/>
    <property type="match status" value="1"/>
</dbReference>
<feature type="region of interest" description="Disordered" evidence="1">
    <location>
        <begin position="1"/>
        <end position="33"/>
    </location>
</feature>
<dbReference type="EMBL" id="GL376638">
    <property type="status" value="NOT_ANNOTATED_CDS"/>
    <property type="molecule type" value="Genomic_DNA"/>
</dbReference>
<evidence type="ECO:0000256" key="1">
    <source>
        <dbReference type="SAM" id="MobiDB-lite"/>
    </source>
</evidence>
<dbReference type="Proteomes" id="UP000019132">
    <property type="component" value="Unassembled WGS sequence"/>
</dbReference>
<sequence length="281" mass="30234">MAPFSSTSPSGSVSTLNGTRFGRNRSNSIYSGNSPAAATNNSAMLADSTKKNVTSATAIRQHLYVINWDNVLMPTAWLSAQLRVDTSMASLQNAQRVLAQTPQLRTLLAAIEERIIQLIKQASALGQVCILSEKTVQVVELTCSIFFPRLTTSLRNAPPSRIFVVGIADTNYSQREQVDWKVNILRTVCYERVFAGQDAVKAMTGPKTGRFGVVTLCSGDLDVHASDQLKVVAPYVVTKSVKVGGPAAAPLSLEAFAAQLETLAKFVREATAFNGAIRIAL</sequence>
<proteinExistence type="predicted"/>